<dbReference type="EMBL" id="UOFR01000057">
    <property type="protein sequence ID" value="VAW98139.1"/>
    <property type="molecule type" value="Genomic_DNA"/>
</dbReference>
<dbReference type="Gene3D" id="3.40.30.10">
    <property type="entry name" value="Glutaredoxin"/>
    <property type="match status" value="1"/>
</dbReference>
<dbReference type="InterPro" id="IPR008928">
    <property type="entry name" value="6-hairpin_glycosidase_sf"/>
</dbReference>
<name>A0A3B1AIH2_9ZZZZ</name>
<protein>
    <submittedName>
        <fullName evidence="2">Uncharacterized protein YyaL</fullName>
    </submittedName>
</protein>
<dbReference type="Pfam" id="PF03190">
    <property type="entry name" value="Thioredox_DsbH"/>
    <property type="match status" value="1"/>
</dbReference>
<accession>A0A3B1AIH2</accession>
<dbReference type="InterPro" id="IPR036249">
    <property type="entry name" value="Thioredoxin-like_sf"/>
</dbReference>
<evidence type="ECO:0000259" key="1">
    <source>
        <dbReference type="Pfam" id="PF03190"/>
    </source>
</evidence>
<sequence length="638" mass="72287">MPLLKRLSGIPLSLLMVVVALYVQTTHAGEISSSSIATGKAEKNSLYQHASPYLDMHGRDPVRWQEWNAKTLKQAQAQNKLIFVSSGYFSCHWCHVMQRESYQNNEVAKLLNTYFIPVKVDRELNPALDSLLIDFTERTQGHAGWPLNVFITPDGYPLVGMTYVPTDNFIKVLKLLNQQWVEDPSSLHDMAQAASAELSSAEISTSTNISKQWVAELNKIFIYQSLSSADEMQGGFGEQNKFPNVPKLNTLLEVYVRSSDKLKSKGQIKDFIVVSLNKMASQGLRDQLGGGFYRYTVDPGWQVPHFEKMLYDNALLANLYYRAADVFNDKYYREVADEALEFIINDLATKSPAFAASLSAVDDHNVEGGYYLWSNDVLKRALSNKEYEIINLYWGLTGPPDLEDGYHFAEVMNVAALAKEFNVSASTLKKQLQMIRTKLLALRAKRVLPKDDKILTGWNALALNAFISGAKHNQRYRQVAEKLVEFFKQQLWDDSGKELLRAYSNKANLGGGGLEDYAYTAQAMLAWWQLSKKEEDQKWLEEILTQAWKRFYGDQGWLLAENMLLKYGAGQTIVSDGPLPSPGSVLIATTYQYAKLTNNKKWKDKSLLALNVGHQDMREQVFYYATQFNALLQLENPD</sequence>
<proteinExistence type="predicted"/>
<dbReference type="GO" id="GO:0005975">
    <property type="term" value="P:carbohydrate metabolic process"/>
    <property type="evidence" value="ECO:0007669"/>
    <property type="project" value="InterPro"/>
</dbReference>
<gene>
    <name evidence="2" type="ORF">MNBD_GAMMA21-2600</name>
</gene>
<dbReference type="PIRSF" id="PIRSF006402">
    <property type="entry name" value="UCP006402_thioredoxin"/>
    <property type="match status" value="1"/>
</dbReference>
<dbReference type="SUPFAM" id="SSF52833">
    <property type="entry name" value="Thioredoxin-like"/>
    <property type="match status" value="1"/>
</dbReference>
<dbReference type="InterPro" id="IPR024705">
    <property type="entry name" value="Ssp411"/>
</dbReference>
<reference evidence="2" key="1">
    <citation type="submission" date="2018-06" db="EMBL/GenBank/DDBJ databases">
        <authorList>
            <person name="Zhirakovskaya E."/>
        </authorList>
    </citation>
    <scope>NUCLEOTIDE SEQUENCE</scope>
</reference>
<organism evidence="2">
    <name type="scientific">hydrothermal vent metagenome</name>
    <dbReference type="NCBI Taxonomy" id="652676"/>
    <lineage>
        <taxon>unclassified sequences</taxon>
        <taxon>metagenomes</taxon>
        <taxon>ecological metagenomes</taxon>
    </lineage>
</organism>
<dbReference type="PANTHER" id="PTHR42899">
    <property type="entry name" value="SPERMATOGENESIS-ASSOCIATED PROTEIN 20"/>
    <property type="match status" value="1"/>
</dbReference>
<evidence type="ECO:0000313" key="2">
    <source>
        <dbReference type="EMBL" id="VAW98139.1"/>
    </source>
</evidence>
<feature type="domain" description="Spermatogenesis-associated protein 20-like TRX" evidence="1">
    <location>
        <begin position="44"/>
        <end position="198"/>
    </location>
</feature>
<dbReference type="SUPFAM" id="SSF48208">
    <property type="entry name" value="Six-hairpin glycosidases"/>
    <property type="match status" value="1"/>
</dbReference>
<dbReference type="PANTHER" id="PTHR42899:SF1">
    <property type="entry name" value="SPERMATOGENESIS-ASSOCIATED PROTEIN 20"/>
    <property type="match status" value="1"/>
</dbReference>
<dbReference type="AlphaFoldDB" id="A0A3B1AIH2"/>
<dbReference type="InterPro" id="IPR004879">
    <property type="entry name" value="Ssp411-like_TRX"/>
</dbReference>